<dbReference type="PANTHER" id="PTHR43649:SF12">
    <property type="entry name" value="DIACETYLCHITOBIOSE BINDING PROTEIN DASA"/>
    <property type="match status" value="1"/>
</dbReference>
<dbReference type="PROSITE" id="PS51257">
    <property type="entry name" value="PROKAR_LIPOPROTEIN"/>
    <property type="match status" value="1"/>
</dbReference>
<protein>
    <recommendedName>
        <fullName evidence="3">Sugar ABC transporter substrate-binding protein</fullName>
    </recommendedName>
</protein>
<organism evidence="1 2">
    <name type="scientific">Candidatus Uhrbacteria bacterium CG_4_9_14_0_2_um_filter_41_50</name>
    <dbReference type="NCBI Taxonomy" id="1975031"/>
    <lineage>
        <taxon>Bacteria</taxon>
        <taxon>Candidatus Uhriibacteriota</taxon>
    </lineage>
</organism>
<dbReference type="SUPFAM" id="SSF53850">
    <property type="entry name" value="Periplasmic binding protein-like II"/>
    <property type="match status" value="1"/>
</dbReference>
<accession>A0A2M8EP71</accession>
<evidence type="ECO:0000313" key="2">
    <source>
        <dbReference type="Proteomes" id="UP000230251"/>
    </source>
</evidence>
<name>A0A2M8EP71_9BACT</name>
<dbReference type="InterPro" id="IPR006059">
    <property type="entry name" value="SBP"/>
</dbReference>
<gene>
    <name evidence="1" type="ORF">CO057_02270</name>
</gene>
<proteinExistence type="predicted"/>
<dbReference type="AlphaFoldDB" id="A0A2M8EP71"/>
<dbReference type="Pfam" id="PF01547">
    <property type="entry name" value="SBP_bac_1"/>
    <property type="match status" value="1"/>
</dbReference>
<reference evidence="2" key="1">
    <citation type="submission" date="2017-09" db="EMBL/GenBank/DDBJ databases">
        <title>Depth-based differentiation of microbial function through sediment-hosted aquifers and enrichment of novel symbionts in the deep terrestrial subsurface.</title>
        <authorList>
            <person name="Probst A.J."/>
            <person name="Ladd B."/>
            <person name="Jarett J.K."/>
            <person name="Geller-Mcgrath D.E."/>
            <person name="Sieber C.M.K."/>
            <person name="Emerson J.B."/>
            <person name="Anantharaman K."/>
            <person name="Thomas B.C."/>
            <person name="Malmstrom R."/>
            <person name="Stieglmeier M."/>
            <person name="Klingl A."/>
            <person name="Woyke T."/>
            <person name="Ryan C.M."/>
            <person name="Banfield J.F."/>
        </authorList>
    </citation>
    <scope>NUCLEOTIDE SEQUENCE [LARGE SCALE GENOMIC DNA]</scope>
</reference>
<dbReference type="Proteomes" id="UP000230251">
    <property type="component" value="Unassembled WGS sequence"/>
</dbReference>
<evidence type="ECO:0008006" key="3">
    <source>
        <dbReference type="Google" id="ProtNLM"/>
    </source>
</evidence>
<dbReference type="Gene3D" id="3.40.190.10">
    <property type="entry name" value="Periplasmic binding protein-like II"/>
    <property type="match status" value="1"/>
</dbReference>
<comment type="caution">
    <text evidence="1">The sequence shown here is derived from an EMBL/GenBank/DDBJ whole genome shotgun (WGS) entry which is preliminary data.</text>
</comment>
<evidence type="ECO:0000313" key="1">
    <source>
        <dbReference type="EMBL" id="PJC24535.1"/>
    </source>
</evidence>
<dbReference type="PANTHER" id="PTHR43649">
    <property type="entry name" value="ARABINOSE-BINDING PROTEIN-RELATED"/>
    <property type="match status" value="1"/>
</dbReference>
<sequence>MRRLSIILLLVLLTTTGAGCFGGGSSSTVVATPQIEIWRVFDDGDTFDAIIDSYRAIHPNVKIEYRKLRFDEYEDELIRAFAEGRGPDIFSVHNTWLPAYQDLMEPMPSSITVTQYETQGTLRKETVVVEVESKTMTTSQLKSAFVEQVARDVIMEYKLDKKTDPVEKIYGLPLAMDTLALFYNKDLLNAAGIPTTPTSWSEFQDDVVKLTDFDGDGEIRQSGAAIGTSGNVERAPDILSLLMMQNGTQMIDERGRIAFAAVPKDAPKGVYPGYDAVSFYTDFSNPTKEVYTWNDNFDGSFEAFTNGETAFFLGYSYHIPLIRTASPKLNFAVAPVPQITGGKQANFANYWVEGVSNQTDVSDWAWDFIQFAADEDNVGSYLQEAQKPTALRSLIADQLDDEWLGPFAEQTLTAESWYHGYDVGAMENAFNDLIDIIAAGTDDPDNEMTKAANIVADTYSK</sequence>
<dbReference type="EMBL" id="PFSI01000035">
    <property type="protein sequence ID" value="PJC24535.1"/>
    <property type="molecule type" value="Genomic_DNA"/>
</dbReference>
<dbReference type="InterPro" id="IPR050490">
    <property type="entry name" value="Bact_solute-bd_prot1"/>
</dbReference>